<dbReference type="PANTHER" id="PTHR43393:SF3">
    <property type="entry name" value="LYSINE DECARBOXYLASE-LIKE PROTEIN"/>
    <property type="match status" value="1"/>
</dbReference>
<dbReference type="OrthoDB" id="9801098at2"/>
<dbReference type="Proteomes" id="UP000184236">
    <property type="component" value="Unassembled WGS sequence"/>
</dbReference>
<organism evidence="1 2">
    <name type="scientific">Chryseobacterium takakiae</name>
    <dbReference type="NCBI Taxonomy" id="1302685"/>
    <lineage>
        <taxon>Bacteria</taxon>
        <taxon>Pseudomonadati</taxon>
        <taxon>Bacteroidota</taxon>
        <taxon>Flavobacteriia</taxon>
        <taxon>Flavobacteriales</taxon>
        <taxon>Weeksellaceae</taxon>
        <taxon>Chryseobacterium group</taxon>
        <taxon>Chryseobacterium</taxon>
    </lineage>
</organism>
<dbReference type="InterPro" id="IPR041164">
    <property type="entry name" value="LDcluster4"/>
</dbReference>
<dbReference type="SUPFAM" id="SSF102405">
    <property type="entry name" value="MCP/YpsA-like"/>
    <property type="match status" value="1"/>
</dbReference>
<sequence>MKPTREMRRLLLIGEFLAKKGFIVKNGGYRGLMEAVSKGAFQKGGIVLGYTCKSFGSTEGNAYLTENIVCENLFERLEKLISNTDVFIIQKGGVGTLSELFLALDSIRKLSKKERPRIYLIGEHWHKLKDILISFNLQNDVGLLKIVESLKKLKESL</sequence>
<dbReference type="PANTHER" id="PTHR43393">
    <property type="entry name" value="CYTOKININ RIBOSIDE 5'-MONOPHOSPHATE PHOSPHORIBOHYDROLASE"/>
    <property type="match status" value="1"/>
</dbReference>
<dbReference type="InterPro" id="IPR052341">
    <property type="entry name" value="LOG_family_nucleotidases"/>
</dbReference>
<reference evidence="2" key="1">
    <citation type="submission" date="2016-11" db="EMBL/GenBank/DDBJ databases">
        <authorList>
            <person name="Varghese N."/>
            <person name="Submissions S."/>
        </authorList>
    </citation>
    <scope>NUCLEOTIDE SEQUENCE [LARGE SCALE GENOMIC DNA]</scope>
    <source>
        <strain evidence="2">DSM 26898</strain>
    </source>
</reference>
<name>A0A1M4YFQ3_9FLAO</name>
<dbReference type="EMBL" id="FQVO01000008">
    <property type="protein sequence ID" value="SHF04551.1"/>
    <property type="molecule type" value="Genomic_DNA"/>
</dbReference>
<evidence type="ECO:0000313" key="1">
    <source>
        <dbReference type="EMBL" id="SHF04551.1"/>
    </source>
</evidence>
<gene>
    <name evidence="1" type="ORF">SAMN05444408_1081</name>
</gene>
<proteinExistence type="predicted"/>
<dbReference type="STRING" id="1302685.SAMN05444408_1081"/>
<dbReference type="Pfam" id="PF18306">
    <property type="entry name" value="LDcluster4"/>
    <property type="match status" value="1"/>
</dbReference>
<dbReference type="Gene3D" id="3.40.50.450">
    <property type="match status" value="1"/>
</dbReference>
<dbReference type="RefSeq" id="WP_072884873.1">
    <property type="nucleotide sequence ID" value="NZ_FQVO01000008.1"/>
</dbReference>
<dbReference type="GO" id="GO:0005829">
    <property type="term" value="C:cytosol"/>
    <property type="evidence" value="ECO:0007669"/>
    <property type="project" value="TreeGrafter"/>
</dbReference>
<evidence type="ECO:0000313" key="2">
    <source>
        <dbReference type="Proteomes" id="UP000184236"/>
    </source>
</evidence>
<accession>A0A1M4YFQ3</accession>
<evidence type="ECO:0008006" key="3">
    <source>
        <dbReference type="Google" id="ProtNLM"/>
    </source>
</evidence>
<keyword evidence="2" id="KW-1185">Reference proteome</keyword>
<dbReference type="AlphaFoldDB" id="A0A1M4YFQ3"/>
<protein>
    <recommendedName>
        <fullName evidence="3">Lysine decarboxylase</fullName>
    </recommendedName>
</protein>